<comment type="caution">
    <text evidence="2">The sequence shown here is derived from an EMBL/GenBank/DDBJ whole genome shotgun (WGS) entry which is preliminary data.</text>
</comment>
<feature type="coiled-coil region" evidence="1">
    <location>
        <begin position="83"/>
        <end position="110"/>
    </location>
</feature>
<evidence type="ECO:0000256" key="1">
    <source>
        <dbReference type="SAM" id="Coils"/>
    </source>
</evidence>
<evidence type="ECO:0000313" key="2">
    <source>
        <dbReference type="EMBL" id="KAJ7356461.1"/>
    </source>
</evidence>
<evidence type="ECO:0008006" key="4">
    <source>
        <dbReference type="Google" id="ProtNLM"/>
    </source>
</evidence>
<dbReference type="SUPFAM" id="SSF52047">
    <property type="entry name" value="RNI-like"/>
    <property type="match status" value="1"/>
</dbReference>
<keyword evidence="1" id="KW-0175">Coiled coil</keyword>
<evidence type="ECO:0000313" key="3">
    <source>
        <dbReference type="Proteomes" id="UP001218218"/>
    </source>
</evidence>
<keyword evidence="3" id="KW-1185">Reference proteome</keyword>
<organism evidence="2 3">
    <name type="scientific">Mycena albidolilacea</name>
    <dbReference type="NCBI Taxonomy" id="1033008"/>
    <lineage>
        <taxon>Eukaryota</taxon>
        <taxon>Fungi</taxon>
        <taxon>Dikarya</taxon>
        <taxon>Basidiomycota</taxon>
        <taxon>Agaricomycotina</taxon>
        <taxon>Agaricomycetes</taxon>
        <taxon>Agaricomycetidae</taxon>
        <taxon>Agaricales</taxon>
        <taxon>Marasmiineae</taxon>
        <taxon>Mycenaceae</taxon>
        <taxon>Mycena</taxon>
    </lineage>
</organism>
<accession>A0AAD7EY22</accession>
<dbReference type="EMBL" id="JARIHO010000008">
    <property type="protein sequence ID" value="KAJ7356461.1"/>
    <property type="molecule type" value="Genomic_DNA"/>
</dbReference>
<dbReference type="Proteomes" id="UP001218218">
    <property type="component" value="Unassembled WGS sequence"/>
</dbReference>
<sequence length="433" mass="49002">MDNEFRWVDQRGRFSREGEVKEDSQVNVSASPRPACRFDPAHFVPAAPRSSAYLAPLLALLKRVACSLARGRMHAHLAPMSTLAADRARLADLDAQILDLERSLSALRSQRQSVFERISAYTYSVMTLPNEITTEIFIHFLPNYPSWPPLTGPDSPTLLAQICREWRDIALATPALWGAISLSDADIPFEHRVHLCNLWLSRSQCSPLSLEFYGYDIYLPGATELVSALVSHRPRWERLIVHDFSLSRLLAMYGPMPLLRTLELHKDELYDPQIEVSFLEVPLLRTVVLGDASIETVALPWAQLTSLTLSHFSSQYYAPILRQTSNLVHCALEFRERPKAFDLLDVTLPYLHSLTLDGLDSEEYLETFIVPALCNPQILNSYLEPEYIPTLAAFVAKSGCKLQNLRITYADSAFEHYFRKAFPSTTVSFVDSE</sequence>
<dbReference type="AlphaFoldDB" id="A0AAD7EY22"/>
<name>A0AAD7EY22_9AGAR</name>
<proteinExistence type="predicted"/>
<reference evidence="2" key="1">
    <citation type="submission" date="2023-03" db="EMBL/GenBank/DDBJ databases">
        <title>Massive genome expansion in bonnet fungi (Mycena s.s.) driven by repeated elements and novel gene families across ecological guilds.</title>
        <authorList>
            <consortium name="Lawrence Berkeley National Laboratory"/>
            <person name="Harder C.B."/>
            <person name="Miyauchi S."/>
            <person name="Viragh M."/>
            <person name="Kuo A."/>
            <person name="Thoen E."/>
            <person name="Andreopoulos B."/>
            <person name="Lu D."/>
            <person name="Skrede I."/>
            <person name="Drula E."/>
            <person name="Henrissat B."/>
            <person name="Morin E."/>
            <person name="Kohler A."/>
            <person name="Barry K."/>
            <person name="LaButti K."/>
            <person name="Morin E."/>
            <person name="Salamov A."/>
            <person name="Lipzen A."/>
            <person name="Mereny Z."/>
            <person name="Hegedus B."/>
            <person name="Baldrian P."/>
            <person name="Stursova M."/>
            <person name="Weitz H."/>
            <person name="Taylor A."/>
            <person name="Grigoriev I.V."/>
            <person name="Nagy L.G."/>
            <person name="Martin F."/>
            <person name="Kauserud H."/>
        </authorList>
    </citation>
    <scope>NUCLEOTIDE SEQUENCE</scope>
    <source>
        <strain evidence="2">CBHHK002</strain>
    </source>
</reference>
<gene>
    <name evidence="2" type="ORF">DFH08DRAFT_1075658</name>
</gene>
<protein>
    <recommendedName>
        <fullName evidence="4">F-box domain-containing protein</fullName>
    </recommendedName>
</protein>